<feature type="domain" description="AMP-dependent synthetase/ligase" evidence="1">
    <location>
        <begin position="31"/>
        <end position="402"/>
    </location>
</feature>
<dbReference type="InterPro" id="IPR042099">
    <property type="entry name" value="ANL_N_sf"/>
</dbReference>
<protein>
    <submittedName>
        <fullName evidence="3">Acyl-CoA synthetase</fullName>
        <ecNumber evidence="3">6.2.1.-</ecNumber>
    </submittedName>
</protein>
<gene>
    <name evidence="3" type="ORF">J2S49_000834</name>
</gene>
<dbReference type="Pfam" id="PF00501">
    <property type="entry name" value="AMP-binding"/>
    <property type="match status" value="1"/>
</dbReference>
<reference evidence="3 4" key="1">
    <citation type="submission" date="2023-07" db="EMBL/GenBank/DDBJ databases">
        <title>Sequencing the genomes of 1000 actinobacteria strains.</title>
        <authorList>
            <person name="Klenk H.-P."/>
        </authorList>
    </citation>
    <scope>NUCLEOTIDE SEQUENCE [LARGE SCALE GENOMIC DNA]</scope>
    <source>
        <strain evidence="3 4">DSM 102162</strain>
    </source>
</reference>
<evidence type="ECO:0000259" key="1">
    <source>
        <dbReference type="Pfam" id="PF00501"/>
    </source>
</evidence>
<keyword evidence="4" id="KW-1185">Reference proteome</keyword>
<dbReference type="InterPro" id="IPR045851">
    <property type="entry name" value="AMP-bd_C_sf"/>
</dbReference>
<dbReference type="PANTHER" id="PTHR43767:SF1">
    <property type="entry name" value="NONRIBOSOMAL PEPTIDE SYNTHASE PES1 (EUROFUNG)-RELATED"/>
    <property type="match status" value="1"/>
</dbReference>
<dbReference type="EMBL" id="JAUSQW010000001">
    <property type="protein sequence ID" value="MDP9800758.1"/>
    <property type="molecule type" value="Genomic_DNA"/>
</dbReference>
<sequence length="543" mass="58662">MSTVQEIAAEFRAKGYWGDATICDYFAFARKARPDQLAYKDRRGSSLTFRELDQRSAAIAGWLKEAGVSAGDIVSVQIPNWVEFAEVFVACMKLGAVINPLATNLRVRDLEFIFSRCRTVAAFFPSSFRSNSYVSTAQSLLESQDSLRVVGVVEPDVGGGAVDGTGSLVGFEAIENFPRPLPVHEEYRGVGSVPAAVIFTSGSEATPKGVLLSHNNLAAVCQMFMQTVGFGWDDRMFMAAPLGHATGFFFGIVMGVVGRVSSVLCDSTDPVEMVDFMEATACTGTMGVPTLVDYLLKDALIRHVPLARMRFVACGGAPMPRALVRRAQEFGVRLVSVYGATECAPIVMSRGDEMLTQLWQSDGRVCDGVHVKIVDPCTKEEVPSGDVGELVALSPSGFLGYLGEPEMTAASRDPLGWFYSGDLARAGAQGRIEIVGRIKDTIIRGGENISVREIEDLVAEVDCVEDVAVAGVEDALLGQRTCAVVVLRPGCHLTVADLREHFVRGGVAKYKIPEYLIEVEEIPRLASGKVDRMSIRRMCSSAV</sequence>
<proteinExistence type="predicted"/>
<name>A0ABT9NAN4_9ACTO</name>
<organism evidence="3 4">
    <name type="scientific">Arcanobacterium wilhelmae</name>
    <dbReference type="NCBI Taxonomy" id="1803177"/>
    <lineage>
        <taxon>Bacteria</taxon>
        <taxon>Bacillati</taxon>
        <taxon>Actinomycetota</taxon>
        <taxon>Actinomycetes</taxon>
        <taxon>Actinomycetales</taxon>
        <taxon>Actinomycetaceae</taxon>
        <taxon>Arcanobacterium</taxon>
    </lineage>
</organism>
<dbReference type="Pfam" id="PF13193">
    <property type="entry name" value="AMP-binding_C"/>
    <property type="match status" value="1"/>
</dbReference>
<dbReference type="Gene3D" id="3.40.50.12780">
    <property type="entry name" value="N-terminal domain of ligase-like"/>
    <property type="match status" value="1"/>
</dbReference>
<comment type="caution">
    <text evidence="3">The sequence shown here is derived from an EMBL/GenBank/DDBJ whole genome shotgun (WGS) entry which is preliminary data.</text>
</comment>
<dbReference type="Gene3D" id="3.30.300.30">
    <property type="match status" value="1"/>
</dbReference>
<dbReference type="SUPFAM" id="SSF56801">
    <property type="entry name" value="Acetyl-CoA synthetase-like"/>
    <property type="match status" value="1"/>
</dbReference>
<dbReference type="EC" id="6.2.1.-" evidence="3"/>
<dbReference type="Proteomes" id="UP001235966">
    <property type="component" value="Unassembled WGS sequence"/>
</dbReference>
<keyword evidence="3" id="KW-0436">Ligase</keyword>
<dbReference type="PANTHER" id="PTHR43767">
    <property type="entry name" value="LONG-CHAIN-FATTY-ACID--COA LIGASE"/>
    <property type="match status" value="1"/>
</dbReference>
<evidence type="ECO:0000259" key="2">
    <source>
        <dbReference type="Pfam" id="PF13193"/>
    </source>
</evidence>
<dbReference type="RefSeq" id="WP_307014382.1">
    <property type="nucleotide sequence ID" value="NZ_JAUSQW010000001.1"/>
</dbReference>
<dbReference type="InterPro" id="IPR000873">
    <property type="entry name" value="AMP-dep_synth/lig_dom"/>
</dbReference>
<dbReference type="InterPro" id="IPR025110">
    <property type="entry name" value="AMP-bd_C"/>
</dbReference>
<dbReference type="InterPro" id="IPR050237">
    <property type="entry name" value="ATP-dep_AMP-bd_enzyme"/>
</dbReference>
<evidence type="ECO:0000313" key="3">
    <source>
        <dbReference type="EMBL" id="MDP9800758.1"/>
    </source>
</evidence>
<accession>A0ABT9NAN4</accession>
<dbReference type="GO" id="GO:0016874">
    <property type="term" value="F:ligase activity"/>
    <property type="evidence" value="ECO:0007669"/>
    <property type="project" value="UniProtKB-KW"/>
</dbReference>
<feature type="domain" description="AMP-binding enzyme C-terminal" evidence="2">
    <location>
        <begin position="453"/>
        <end position="529"/>
    </location>
</feature>
<evidence type="ECO:0000313" key="4">
    <source>
        <dbReference type="Proteomes" id="UP001235966"/>
    </source>
</evidence>